<dbReference type="GeneID" id="113867469"/>
<dbReference type="FunFam" id="1.20.5.170:FF:000083">
    <property type="entry name" value="Transcription factor VIP1"/>
    <property type="match status" value="1"/>
</dbReference>
<dbReference type="PROSITE" id="PS50217">
    <property type="entry name" value="BZIP"/>
    <property type="match status" value="1"/>
</dbReference>
<dbReference type="InterPro" id="IPR046347">
    <property type="entry name" value="bZIP_sf"/>
</dbReference>
<feature type="region of interest" description="Disordered" evidence="7">
    <location>
        <begin position="190"/>
        <end position="219"/>
    </location>
</feature>
<evidence type="ECO:0000313" key="10">
    <source>
        <dbReference type="RefSeq" id="XP_027358626.1"/>
    </source>
</evidence>
<protein>
    <submittedName>
        <fullName evidence="10">Transcription factor VIP1-like</fullName>
    </submittedName>
</protein>
<proteinExistence type="predicted"/>
<evidence type="ECO:0000256" key="3">
    <source>
        <dbReference type="ARBA" id="ARBA00023125"/>
    </source>
</evidence>
<keyword evidence="9" id="KW-1185">Reference proteome</keyword>
<reference evidence="9" key="1">
    <citation type="journal article" date="2019" name="Toxins">
        <title>Detection of Abrin-Like and Prepropulchellin-Like Toxin Genes and Transcripts Using Whole Genome Sequencing and Full-Length Transcript Sequencing of Abrus precatorius.</title>
        <authorList>
            <person name="Hovde B.T."/>
            <person name="Daligault H.E."/>
            <person name="Hanschen E.R."/>
            <person name="Kunde Y.A."/>
            <person name="Johnson M.B."/>
            <person name="Starkenburg S.R."/>
            <person name="Johnson S.L."/>
        </authorList>
    </citation>
    <scope>NUCLEOTIDE SEQUENCE [LARGE SCALE GENOMIC DNA]</scope>
</reference>
<feature type="region of interest" description="Disordered" evidence="7">
    <location>
        <begin position="40"/>
        <end position="62"/>
    </location>
</feature>
<reference evidence="10" key="2">
    <citation type="submission" date="2025-08" db="UniProtKB">
        <authorList>
            <consortium name="RefSeq"/>
        </authorList>
    </citation>
    <scope>IDENTIFICATION</scope>
    <source>
        <tissue evidence="10">Young leaves</tissue>
    </source>
</reference>
<dbReference type="GO" id="GO:0003677">
    <property type="term" value="F:DNA binding"/>
    <property type="evidence" value="ECO:0007669"/>
    <property type="project" value="UniProtKB-KW"/>
</dbReference>
<dbReference type="InterPro" id="IPR004827">
    <property type="entry name" value="bZIP"/>
</dbReference>
<keyword evidence="5" id="KW-0539">Nucleus</keyword>
<keyword evidence="4" id="KW-0804">Transcription</keyword>
<dbReference type="GO" id="GO:0003700">
    <property type="term" value="F:DNA-binding transcription factor activity"/>
    <property type="evidence" value="ECO:0007669"/>
    <property type="project" value="InterPro"/>
</dbReference>
<dbReference type="InterPro" id="IPR044759">
    <property type="entry name" value="bZIP_RF2"/>
</dbReference>
<dbReference type="KEGG" id="aprc:113867469"/>
<evidence type="ECO:0000256" key="6">
    <source>
        <dbReference type="SAM" id="Coils"/>
    </source>
</evidence>
<dbReference type="RefSeq" id="XP_027358626.1">
    <property type="nucleotide sequence ID" value="XM_027502825.1"/>
</dbReference>
<dbReference type="Pfam" id="PF00170">
    <property type="entry name" value="bZIP_1"/>
    <property type="match status" value="1"/>
</dbReference>
<name>A0A8B8LQH9_ABRPR</name>
<feature type="region of interest" description="Disordered" evidence="7">
    <location>
        <begin position="367"/>
        <end position="411"/>
    </location>
</feature>
<keyword evidence="6" id="KW-0175">Coiled coil</keyword>
<feature type="domain" description="BZIP" evidence="8">
    <location>
        <begin position="248"/>
        <end position="311"/>
    </location>
</feature>
<dbReference type="CDD" id="cd14703">
    <property type="entry name" value="bZIP_plant_RF2"/>
    <property type="match status" value="1"/>
</dbReference>
<dbReference type="SUPFAM" id="SSF57959">
    <property type="entry name" value="Leucine zipper domain"/>
    <property type="match status" value="1"/>
</dbReference>
<keyword evidence="3" id="KW-0238">DNA-binding</keyword>
<evidence type="ECO:0000256" key="4">
    <source>
        <dbReference type="ARBA" id="ARBA00023163"/>
    </source>
</evidence>
<dbReference type="SMART" id="SM00338">
    <property type="entry name" value="BRLZ"/>
    <property type="match status" value="1"/>
</dbReference>
<organism evidence="9 10">
    <name type="scientific">Abrus precatorius</name>
    <name type="common">Indian licorice</name>
    <name type="synonym">Glycine abrus</name>
    <dbReference type="NCBI Taxonomy" id="3816"/>
    <lineage>
        <taxon>Eukaryota</taxon>
        <taxon>Viridiplantae</taxon>
        <taxon>Streptophyta</taxon>
        <taxon>Embryophyta</taxon>
        <taxon>Tracheophyta</taxon>
        <taxon>Spermatophyta</taxon>
        <taxon>Magnoliopsida</taxon>
        <taxon>eudicotyledons</taxon>
        <taxon>Gunneridae</taxon>
        <taxon>Pentapetalae</taxon>
        <taxon>rosids</taxon>
        <taxon>fabids</taxon>
        <taxon>Fabales</taxon>
        <taxon>Fabaceae</taxon>
        <taxon>Papilionoideae</taxon>
        <taxon>50 kb inversion clade</taxon>
        <taxon>NPAAA clade</taxon>
        <taxon>indigoferoid/millettioid clade</taxon>
        <taxon>Abreae</taxon>
        <taxon>Abrus</taxon>
    </lineage>
</organism>
<feature type="compositionally biased region" description="Basic and acidic residues" evidence="7">
    <location>
        <begin position="190"/>
        <end position="202"/>
    </location>
</feature>
<dbReference type="Proteomes" id="UP000694853">
    <property type="component" value="Unplaced"/>
</dbReference>
<feature type="coiled-coil region" evidence="6">
    <location>
        <begin position="273"/>
        <end position="349"/>
    </location>
</feature>
<evidence type="ECO:0000256" key="7">
    <source>
        <dbReference type="SAM" id="MobiDB-lite"/>
    </source>
</evidence>
<dbReference type="PANTHER" id="PTHR13690:SF86">
    <property type="entry name" value="TRANSCRIPTION FACTOR VIP1"/>
    <property type="match status" value="1"/>
</dbReference>
<dbReference type="AlphaFoldDB" id="A0A8B8LQH9"/>
<evidence type="ECO:0000259" key="8">
    <source>
        <dbReference type="PROSITE" id="PS50217"/>
    </source>
</evidence>
<dbReference type="GO" id="GO:0005634">
    <property type="term" value="C:nucleus"/>
    <property type="evidence" value="ECO:0007669"/>
    <property type="project" value="UniProtKB-SubCell"/>
</dbReference>
<feature type="region of interest" description="Disordered" evidence="7">
    <location>
        <begin position="150"/>
        <end position="169"/>
    </location>
</feature>
<dbReference type="PANTHER" id="PTHR13690">
    <property type="entry name" value="TRANSCRIPTION FACTOR POSF21-RELATED"/>
    <property type="match status" value="1"/>
</dbReference>
<dbReference type="Gene3D" id="1.20.5.170">
    <property type="match status" value="1"/>
</dbReference>
<feature type="compositionally biased region" description="Low complexity" evidence="7">
    <location>
        <begin position="369"/>
        <end position="385"/>
    </location>
</feature>
<dbReference type="OrthoDB" id="1435597at2759"/>
<feature type="compositionally biased region" description="Low complexity" evidence="7">
    <location>
        <begin position="40"/>
        <end position="50"/>
    </location>
</feature>
<evidence type="ECO:0000256" key="5">
    <source>
        <dbReference type="ARBA" id="ARBA00023242"/>
    </source>
</evidence>
<evidence type="ECO:0000313" key="9">
    <source>
        <dbReference type="Proteomes" id="UP000694853"/>
    </source>
</evidence>
<accession>A0A8B8LQH9</accession>
<keyword evidence="2" id="KW-0805">Transcription regulation</keyword>
<evidence type="ECO:0000256" key="2">
    <source>
        <dbReference type="ARBA" id="ARBA00023015"/>
    </source>
</evidence>
<gene>
    <name evidence="10" type="primary">LOC113867469</name>
</gene>
<comment type="subcellular location">
    <subcellularLocation>
        <location evidence="1">Nucleus</location>
    </subcellularLocation>
</comment>
<evidence type="ECO:0000256" key="1">
    <source>
        <dbReference type="ARBA" id="ARBA00004123"/>
    </source>
</evidence>
<feature type="compositionally biased region" description="Polar residues" evidence="7">
    <location>
        <begin position="397"/>
        <end position="411"/>
    </location>
</feature>
<sequence>MILLKTTRQRHFPQLLVNKVKLLVSSNCFSLLNSQKRTTTTSTTTLSSLTTPPPPPPTQNKNKIKEKQDLFFFFSMDPKFIGKPPATVDIERMPERGSHHRRSHSDTSFRFAANFDDLLLFDPSDLDISNLPSPLPLPSPAAAGVVPMAVDSDESGGRPRPAGNSAGGHLRSLSVDSDFFDGLGFSASGEEKVAGKSAGERRVGHHRHSNSMDGSSTTSFEADSSMVMIDGVKKAMAPDKLAELALIDPKRAKRILANRQSAARSKERKIRYTSELERKVQTLQTEATNLSAQLTMLQRDTTDLTAENKELKMRLEALEQEAQLREDLNEALKEELQRLRAQSSRLGAIASNPSFGGLFNQLASQLAMQQLNNSPPQQAQQQPQVGMPPPPSDQPFNGPNRSNFIDFNQQK</sequence>